<dbReference type="CDD" id="cd06530">
    <property type="entry name" value="S26_SPase_I"/>
    <property type="match status" value="1"/>
</dbReference>
<dbReference type="InterPro" id="IPR000223">
    <property type="entry name" value="Pept_S26A_signal_pept_1"/>
</dbReference>
<dbReference type="GO" id="GO:0004252">
    <property type="term" value="F:serine-type endopeptidase activity"/>
    <property type="evidence" value="ECO:0007669"/>
    <property type="project" value="InterPro"/>
</dbReference>
<keyword evidence="5" id="KW-0472">Membrane</keyword>
<dbReference type="GO" id="GO:0016020">
    <property type="term" value="C:membrane"/>
    <property type="evidence" value="ECO:0007669"/>
    <property type="project" value="UniProtKB-SubCell"/>
</dbReference>
<gene>
    <name evidence="7" type="primary">lepB</name>
    <name evidence="7" type="ORF">D3875_18735</name>
</gene>
<comment type="similarity">
    <text evidence="1 5">Belongs to the peptidase S26 family.</text>
</comment>
<evidence type="ECO:0000313" key="8">
    <source>
        <dbReference type="Proteomes" id="UP000286287"/>
    </source>
</evidence>
<keyword evidence="8" id="KW-1185">Reference proteome</keyword>
<feature type="transmembrane region" description="Helical" evidence="5">
    <location>
        <begin position="21"/>
        <end position="41"/>
    </location>
</feature>
<reference evidence="7 8" key="1">
    <citation type="submission" date="2018-09" db="EMBL/GenBank/DDBJ databases">
        <authorList>
            <person name="Zhu H."/>
        </authorList>
    </citation>
    <scope>NUCLEOTIDE SEQUENCE [LARGE SCALE GENOMIC DNA]</scope>
    <source>
        <strain evidence="7 8">K2S05-167</strain>
    </source>
</reference>
<proteinExistence type="inferred from homology"/>
<dbReference type="InterPro" id="IPR036286">
    <property type="entry name" value="LexA/Signal_pep-like_sf"/>
</dbReference>
<keyword evidence="5" id="KW-0812">Transmembrane</keyword>
<evidence type="ECO:0000313" key="7">
    <source>
        <dbReference type="EMBL" id="RJF73287.1"/>
    </source>
</evidence>
<keyword evidence="2 5" id="KW-0645">Protease</keyword>
<dbReference type="NCBIfam" id="TIGR02227">
    <property type="entry name" value="sigpep_I_bact"/>
    <property type="match status" value="1"/>
</dbReference>
<evidence type="ECO:0000256" key="1">
    <source>
        <dbReference type="ARBA" id="ARBA00009370"/>
    </source>
</evidence>
<dbReference type="RefSeq" id="WP_119766021.1">
    <property type="nucleotide sequence ID" value="NZ_QYUJ01000014.1"/>
</dbReference>
<dbReference type="PRINTS" id="PR00727">
    <property type="entry name" value="LEADERPTASE"/>
</dbReference>
<protein>
    <recommendedName>
        <fullName evidence="5">Signal peptidase I</fullName>
        <ecNumber evidence="5">3.4.21.89</ecNumber>
    </recommendedName>
</protein>
<feature type="domain" description="Peptidase S26" evidence="6">
    <location>
        <begin position="21"/>
        <end position="192"/>
    </location>
</feature>
<dbReference type="SUPFAM" id="SSF51306">
    <property type="entry name" value="LexA/Signal peptidase"/>
    <property type="match status" value="1"/>
</dbReference>
<dbReference type="PANTHER" id="PTHR43390:SF1">
    <property type="entry name" value="CHLOROPLAST PROCESSING PEPTIDASE"/>
    <property type="match status" value="1"/>
</dbReference>
<dbReference type="Pfam" id="PF10502">
    <property type="entry name" value="Peptidase_S26"/>
    <property type="match status" value="1"/>
</dbReference>
<dbReference type="PANTHER" id="PTHR43390">
    <property type="entry name" value="SIGNAL PEPTIDASE I"/>
    <property type="match status" value="1"/>
</dbReference>
<dbReference type="AlphaFoldDB" id="A0A418VB27"/>
<keyword evidence="5" id="KW-1133">Transmembrane helix</keyword>
<accession>A0A418VB27</accession>
<dbReference type="InterPro" id="IPR019533">
    <property type="entry name" value="Peptidase_S26"/>
</dbReference>
<dbReference type="EC" id="3.4.21.89" evidence="5"/>
<organism evidence="7 8">
    <name type="scientific">Deinococcus cavernae</name>
    <dbReference type="NCBI Taxonomy" id="2320857"/>
    <lineage>
        <taxon>Bacteria</taxon>
        <taxon>Thermotogati</taxon>
        <taxon>Deinococcota</taxon>
        <taxon>Deinococci</taxon>
        <taxon>Deinococcales</taxon>
        <taxon>Deinococcaceae</taxon>
        <taxon>Deinococcus</taxon>
    </lineage>
</organism>
<evidence type="ECO:0000259" key="6">
    <source>
        <dbReference type="Pfam" id="PF10502"/>
    </source>
</evidence>
<sequence>MQRVTPPQARSPAPWRDFWRTWVLGALLPVYLLTTFVATFARVNGESMAPTLHSGQLLLLLKYPRWLHAWHLSGPYLKRGDLVVFKIPADSPYATETVYGLRYRPYNVKRVVALAGDTVRIQGGQLLVNGRVVAEPYTSPEGYMNEQPAQVVPGGKVWVLGDNRRLGDSLDSRAYGPVSVRDVAGTANLRLWPAPRNLRPDQNERSK</sequence>
<comment type="subcellular location">
    <subcellularLocation>
        <location evidence="5">Membrane</location>
        <topology evidence="5">Single-pass type II membrane protein</topology>
    </subcellularLocation>
</comment>
<dbReference type="GO" id="GO:0006465">
    <property type="term" value="P:signal peptide processing"/>
    <property type="evidence" value="ECO:0007669"/>
    <property type="project" value="InterPro"/>
</dbReference>
<comment type="catalytic activity">
    <reaction evidence="5">
        <text>Cleavage of hydrophobic, N-terminal signal or leader sequences from secreted and periplasmic proteins.</text>
        <dbReference type="EC" id="3.4.21.89"/>
    </reaction>
</comment>
<feature type="active site" evidence="4">
    <location>
        <position position="109"/>
    </location>
</feature>
<evidence type="ECO:0000256" key="5">
    <source>
        <dbReference type="RuleBase" id="RU362042"/>
    </source>
</evidence>
<name>A0A418VB27_9DEIO</name>
<dbReference type="PROSITE" id="PS00501">
    <property type="entry name" value="SPASE_I_1"/>
    <property type="match status" value="1"/>
</dbReference>
<dbReference type="GO" id="GO:0009003">
    <property type="term" value="F:signal peptidase activity"/>
    <property type="evidence" value="ECO:0007669"/>
    <property type="project" value="UniProtKB-EC"/>
</dbReference>
<dbReference type="InterPro" id="IPR019756">
    <property type="entry name" value="Pept_S26A_signal_pept_1_Ser-AS"/>
</dbReference>
<dbReference type="Proteomes" id="UP000286287">
    <property type="component" value="Unassembled WGS sequence"/>
</dbReference>
<comment type="caution">
    <text evidence="7">The sequence shown here is derived from an EMBL/GenBank/DDBJ whole genome shotgun (WGS) entry which is preliminary data.</text>
</comment>
<dbReference type="OrthoDB" id="9802919at2"/>
<feature type="active site" evidence="4">
    <location>
        <position position="47"/>
    </location>
</feature>
<keyword evidence="3 5" id="KW-0378">Hydrolase</keyword>
<dbReference type="Gene3D" id="2.10.109.10">
    <property type="entry name" value="Umud Fragment, subunit A"/>
    <property type="match status" value="1"/>
</dbReference>
<evidence type="ECO:0000256" key="2">
    <source>
        <dbReference type="ARBA" id="ARBA00022670"/>
    </source>
</evidence>
<evidence type="ECO:0000256" key="4">
    <source>
        <dbReference type="PIRSR" id="PIRSR600223-1"/>
    </source>
</evidence>
<evidence type="ECO:0000256" key="3">
    <source>
        <dbReference type="ARBA" id="ARBA00022801"/>
    </source>
</evidence>
<dbReference type="EMBL" id="QYUJ01000014">
    <property type="protein sequence ID" value="RJF73287.1"/>
    <property type="molecule type" value="Genomic_DNA"/>
</dbReference>